<evidence type="ECO:0000313" key="1">
    <source>
        <dbReference type="EMBL" id="VDL92365.1"/>
    </source>
</evidence>
<accession>A0A183SP32</accession>
<organism evidence="3">
    <name type="scientific">Schistocephalus solidus</name>
    <name type="common">Tapeworm</name>
    <dbReference type="NCBI Taxonomy" id="70667"/>
    <lineage>
        <taxon>Eukaryota</taxon>
        <taxon>Metazoa</taxon>
        <taxon>Spiralia</taxon>
        <taxon>Lophotrochozoa</taxon>
        <taxon>Platyhelminthes</taxon>
        <taxon>Cestoda</taxon>
        <taxon>Eucestoda</taxon>
        <taxon>Diphyllobothriidea</taxon>
        <taxon>Diphyllobothriidae</taxon>
        <taxon>Schistocephalus</taxon>
    </lineage>
</organism>
<evidence type="ECO:0000313" key="3">
    <source>
        <dbReference type="WBParaSite" id="SSLN_0000617301-mRNA-1"/>
    </source>
</evidence>
<dbReference type="AlphaFoldDB" id="A0A183SP32"/>
<sequence length="90" mass="10450">MNCSSSTIDDILSTFNDCIVSYERVIVLQKLQPSFLRQFYTEHPDINHVKALVWSYVYWHHMDQQLEQLVCSGTKYAFASKALTMTTLKA</sequence>
<dbReference type="STRING" id="70667.A0A183SP32"/>
<dbReference type="EMBL" id="UYSU01033490">
    <property type="protein sequence ID" value="VDL92365.1"/>
    <property type="molecule type" value="Genomic_DNA"/>
</dbReference>
<evidence type="ECO:0000313" key="2">
    <source>
        <dbReference type="Proteomes" id="UP000275846"/>
    </source>
</evidence>
<name>A0A183SP32_SCHSO</name>
<dbReference type="Proteomes" id="UP000275846">
    <property type="component" value="Unassembled WGS sequence"/>
</dbReference>
<dbReference type="WBParaSite" id="SSLN_0000617301-mRNA-1">
    <property type="protein sequence ID" value="SSLN_0000617301-mRNA-1"/>
    <property type="gene ID" value="SSLN_0000617301"/>
</dbReference>
<reference evidence="3" key="1">
    <citation type="submission" date="2016-06" db="UniProtKB">
        <authorList>
            <consortium name="WormBaseParasite"/>
        </authorList>
    </citation>
    <scope>IDENTIFICATION</scope>
</reference>
<keyword evidence="2" id="KW-1185">Reference proteome</keyword>
<protein>
    <submittedName>
        <fullName evidence="3">DDE-1 domain-containing protein</fullName>
    </submittedName>
</protein>
<gene>
    <name evidence="1" type="ORF">SSLN_LOCUS5980</name>
</gene>
<proteinExistence type="predicted"/>
<reference evidence="1 2" key="2">
    <citation type="submission" date="2018-11" db="EMBL/GenBank/DDBJ databases">
        <authorList>
            <consortium name="Pathogen Informatics"/>
        </authorList>
    </citation>
    <scope>NUCLEOTIDE SEQUENCE [LARGE SCALE GENOMIC DNA]</scope>
    <source>
        <strain evidence="1 2">NST_G2</strain>
    </source>
</reference>